<dbReference type="InterPro" id="IPR057744">
    <property type="entry name" value="OTAase-like"/>
</dbReference>
<dbReference type="GO" id="GO:0047980">
    <property type="term" value="F:hippurate hydrolase activity"/>
    <property type="evidence" value="ECO:0007669"/>
    <property type="project" value="UniProtKB-EC"/>
</dbReference>
<dbReference type="RefSeq" id="WP_050433428.1">
    <property type="nucleotide sequence ID" value="NZ_CP012159.1"/>
</dbReference>
<feature type="chain" id="PRO_5005459613" evidence="1">
    <location>
        <begin position="26"/>
        <end position="460"/>
    </location>
</feature>
<accession>A0A0K1ELC8</accession>
<keyword evidence="4" id="KW-1185">Reference proteome</keyword>
<evidence type="ECO:0000313" key="4">
    <source>
        <dbReference type="Proteomes" id="UP000067626"/>
    </source>
</evidence>
<protein>
    <submittedName>
        <fullName evidence="3">Amidohydrolase</fullName>
        <ecNumber evidence="3">3.5.1.32</ecNumber>
    </submittedName>
</protein>
<dbReference type="Proteomes" id="UP000067626">
    <property type="component" value="Chromosome"/>
</dbReference>
<feature type="signal peptide" evidence="1">
    <location>
        <begin position="1"/>
        <end position="25"/>
    </location>
</feature>
<dbReference type="STRING" id="52.CMC5_058910"/>
<sequence length="460" mass="48995">MKALRFLAAVGTALGALCGAVPVTAQEISVTALQGARLVDGRGGTPLEPATIIVRGEHIVAVGPTDSLPPPAVATVVDLRGKTVIPGLISNHAHVGQTNGTEQGAANYTRENVLRQLRQYEAYGVTTVTSLGVNDASVFYPLRAELRAGKLQGADLFGADHGVGTPTGAPPQAMLKAAPGQIDRPDTPEKARAFVGEQKARGTDLVKVWVDDFNHSLPGKMDPAIWRAVIDEAHKLGLRVAAHIYYLADAKALAEGGVDIIAHGVRDVPVDADFIKVMKDRGTWYIPTLELDEATFIYAQRPAWMSTPFFRNSVQPPLRAQLDSPAWRSKKQADPAVAIAKRNLSMNLKNLKALHDGGVRIGFGTDSGANPLRIPGFSEHRELALMVQAGISPMQAITIATRDAAALLKLDDRGVIAPGKLADIIVLDADPTQDITGTSRILAVWHRGRQVAGPVTSFKP</sequence>
<evidence type="ECO:0000313" key="3">
    <source>
        <dbReference type="EMBL" id="AKT41685.1"/>
    </source>
</evidence>
<dbReference type="Pfam" id="PF01979">
    <property type="entry name" value="Amidohydro_1"/>
    <property type="match status" value="1"/>
</dbReference>
<organism evidence="3 4">
    <name type="scientific">Chondromyces crocatus</name>
    <dbReference type="NCBI Taxonomy" id="52"/>
    <lineage>
        <taxon>Bacteria</taxon>
        <taxon>Pseudomonadati</taxon>
        <taxon>Myxococcota</taxon>
        <taxon>Polyangia</taxon>
        <taxon>Polyangiales</taxon>
        <taxon>Polyangiaceae</taxon>
        <taxon>Chondromyces</taxon>
    </lineage>
</organism>
<dbReference type="KEGG" id="ccro:CMC5_058910"/>
<evidence type="ECO:0000259" key="2">
    <source>
        <dbReference type="Pfam" id="PF01979"/>
    </source>
</evidence>
<dbReference type="EMBL" id="CP012159">
    <property type="protein sequence ID" value="AKT41685.1"/>
    <property type="molecule type" value="Genomic_DNA"/>
</dbReference>
<dbReference type="CDD" id="cd01299">
    <property type="entry name" value="Met_dep_hydrolase_A"/>
    <property type="match status" value="1"/>
</dbReference>
<dbReference type="InterPro" id="IPR032466">
    <property type="entry name" value="Metal_Hydrolase"/>
</dbReference>
<dbReference type="SUPFAM" id="SSF51338">
    <property type="entry name" value="Composite domain of metallo-dependent hydrolases"/>
    <property type="match status" value="1"/>
</dbReference>
<proteinExistence type="predicted"/>
<dbReference type="Gene3D" id="3.20.20.140">
    <property type="entry name" value="Metal-dependent hydrolases"/>
    <property type="match status" value="1"/>
</dbReference>
<dbReference type="InterPro" id="IPR011059">
    <property type="entry name" value="Metal-dep_hydrolase_composite"/>
</dbReference>
<dbReference type="OrthoDB" id="9782972at2"/>
<feature type="domain" description="Amidohydrolase-related" evidence="2">
    <location>
        <begin position="83"/>
        <end position="451"/>
    </location>
</feature>
<keyword evidence="1" id="KW-0732">Signal</keyword>
<dbReference type="SUPFAM" id="SSF51556">
    <property type="entry name" value="Metallo-dependent hydrolases"/>
    <property type="match status" value="1"/>
</dbReference>
<dbReference type="InterPro" id="IPR006680">
    <property type="entry name" value="Amidohydro-rel"/>
</dbReference>
<dbReference type="EC" id="3.5.1.32" evidence="3"/>
<gene>
    <name evidence="3" type="ORF">CMC5_058910</name>
</gene>
<name>A0A0K1ELC8_CHOCO</name>
<dbReference type="Gene3D" id="2.30.40.10">
    <property type="entry name" value="Urease, subunit C, domain 1"/>
    <property type="match status" value="1"/>
</dbReference>
<keyword evidence="3" id="KW-0378">Hydrolase</keyword>
<dbReference type="PANTHER" id="PTHR43135">
    <property type="entry name" value="ALPHA-D-RIBOSE 1-METHYLPHOSPHONATE 5-TRIPHOSPHATE DIPHOSPHATASE"/>
    <property type="match status" value="1"/>
</dbReference>
<dbReference type="AlphaFoldDB" id="A0A0K1ELC8"/>
<evidence type="ECO:0000256" key="1">
    <source>
        <dbReference type="SAM" id="SignalP"/>
    </source>
</evidence>
<dbReference type="PATRIC" id="fig|52.7.peg.6498"/>
<dbReference type="PANTHER" id="PTHR43135:SF3">
    <property type="entry name" value="ALPHA-D-RIBOSE 1-METHYLPHOSPHONATE 5-TRIPHOSPHATE DIPHOSPHATASE"/>
    <property type="match status" value="1"/>
</dbReference>
<reference evidence="3 4" key="1">
    <citation type="submission" date="2015-07" db="EMBL/GenBank/DDBJ databases">
        <title>Genome analysis of myxobacterium Chondromyces crocatus Cm c5 reveals a high potential for natural compound synthesis and the genetic basis for the loss of fruiting body formation.</title>
        <authorList>
            <person name="Zaburannyi N."/>
            <person name="Bunk B."/>
            <person name="Maier J."/>
            <person name="Overmann J."/>
            <person name="Mueller R."/>
        </authorList>
    </citation>
    <scope>NUCLEOTIDE SEQUENCE [LARGE SCALE GENOMIC DNA]</scope>
    <source>
        <strain evidence="3 4">Cm c5</strain>
    </source>
</reference>
<dbReference type="InterPro" id="IPR051781">
    <property type="entry name" value="Metallo-dep_Hydrolase"/>
</dbReference>